<organism evidence="1 2">
    <name type="scientific">Iris pallida</name>
    <name type="common">Sweet iris</name>
    <dbReference type="NCBI Taxonomy" id="29817"/>
    <lineage>
        <taxon>Eukaryota</taxon>
        <taxon>Viridiplantae</taxon>
        <taxon>Streptophyta</taxon>
        <taxon>Embryophyta</taxon>
        <taxon>Tracheophyta</taxon>
        <taxon>Spermatophyta</taxon>
        <taxon>Magnoliopsida</taxon>
        <taxon>Liliopsida</taxon>
        <taxon>Asparagales</taxon>
        <taxon>Iridaceae</taxon>
        <taxon>Iridoideae</taxon>
        <taxon>Irideae</taxon>
        <taxon>Iris</taxon>
    </lineage>
</organism>
<comment type="caution">
    <text evidence="1">The sequence shown here is derived from an EMBL/GenBank/DDBJ whole genome shotgun (WGS) entry which is preliminary data.</text>
</comment>
<reference evidence="1" key="1">
    <citation type="journal article" date="2023" name="GigaByte">
        <title>Genome assembly of the bearded iris, Iris pallida Lam.</title>
        <authorList>
            <person name="Bruccoleri R.E."/>
            <person name="Oakeley E.J."/>
            <person name="Faust A.M.E."/>
            <person name="Altorfer M."/>
            <person name="Dessus-Babus S."/>
            <person name="Burckhardt D."/>
            <person name="Oertli M."/>
            <person name="Naumann U."/>
            <person name="Petersen F."/>
            <person name="Wong J."/>
        </authorList>
    </citation>
    <scope>NUCLEOTIDE SEQUENCE</scope>
    <source>
        <strain evidence="1">GSM-AAB239-AS_SAM_17_03QT</strain>
    </source>
</reference>
<evidence type="ECO:0000313" key="1">
    <source>
        <dbReference type="EMBL" id="KAJ6816225.1"/>
    </source>
</evidence>
<dbReference type="Proteomes" id="UP001140949">
    <property type="component" value="Unassembled WGS sequence"/>
</dbReference>
<sequence length="66" mass="7508">MAIVEVAQRRGRDPRWPASIRWYDEVGRVTSGMVAASEAVASGEVRLGQYIDFFCIWFWFVSSVGH</sequence>
<proteinExistence type="predicted"/>
<accession>A0AAX6FJN7</accession>
<keyword evidence="2" id="KW-1185">Reference proteome</keyword>
<dbReference type="AlphaFoldDB" id="A0AAX6FJN7"/>
<protein>
    <submittedName>
        <fullName evidence="1">Formin-like protein 6</fullName>
    </submittedName>
</protein>
<gene>
    <name evidence="1" type="ORF">M6B38_416995</name>
</gene>
<evidence type="ECO:0000313" key="2">
    <source>
        <dbReference type="Proteomes" id="UP001140949"/>
    </source>
</evidence>
<dbReference type="EMBL" id="JANAVB010028396">
    <property type="protein sequence ID" value="KAJ6816225.1"/>
    <property type="molecule type" value="Genomic_DNA"/>
</dbReference>
<name>A0AAX6FJN7_IRIPA</name>
<reference evidence="1" key="2">
    <citation type="submission" date="2023-04" db="EMBL/GenBank/DDBJ databases">
        <authorList>
            <person name="Bruccoleri R.E."/>
            <person name="Oakeley E.J."/>
            <person name="Faust A.-M."/>
            <person name="Dessus-Babus S."/>
            <person name="Altorfer M."/>
            <person name="Burckhardt D."/>
            <person name="Oertli M."/>
            <person name="Naumann U."/>
            <person name="Petersen F."/>
            <person name="Wong J."/>
        </authorList>
    </citation>
    <scope>NUCLEOTIDE SEQUENCE</scope>
    <source>
        <strain evidence="1">GSM-AAB239-AS_SAM_17_03QT</strain>
        <tissue evidence="1">Leaf</tissue>
    </source>
</reference>